<keyword evidence="2" id="KW-0732">Signal</keyword>
<feature type="transmembrane region" description="Helical" evidence="1">
    <location>
        <begin position="192"/>
        <end position="212"/>
    </location>
</feature>
<dbReference type="Proteomes" id="UP001230156">
    <property type="component" value="Unassembled WGS sequence"/>
</dbReference>
<reference evidence="4" key="1">
    <citation type="submission" date="2023-08" db="EMBL/GenBank/DDBJ databases">
        <title>Rhodospirillaceae gen. nov., a novel taxon isolated from the Yangtze River Yuezi River estuary sludge.</title>
        <authorList>
            <person name="Ruan L."/>
        </authorList>
    </citation>
    <scope>NUCLEOTIDE SEQUENCE [LARGE SCALE GENOMIC DNA]</scope>
    <source>
        <strain evidence="4">R-7</strain>
    </source>
</reference>
<evidence type="ECO:0000256" key="1">
    <source>
        <dbReference type="SAM" id="Phobius"/>
    </source>
</evidence>
<comment type="caution">
    <text evidence="3">The sequence shown here is derived from an EMBL/GenBank/DDBJ whole genome shotgun (WGS) entry which is preliminary data.</text>
</comment>
<accession>A0ABU0YMD5</accession>
<sequence length="224" mass="22942">MGISALFARRALGAAALLVSLTVFGAAQAVPIYTYTFTQDNYRYGGSPDGIYLGTVTGSFSGALDSTGHISQKTLTAYHFEFGTTGNPLLSGLNWSSTKSPLFLSYIPGDTGSFALIDQGLVATDFSYNLCIGIPAGFTCDGGNARGAVASIVGPVFQPAMIVFLAATNSVPVLVGSVADVGDPVYLATTPIPASLLLFGTAFVGLGSLAVVRRHAQRSTAAVG</sequence>
<evidence type="ECO:0000313" key="3">
    <source>
        <dbReference type="EMBL" id="MDQ7248875.1"/>
    </source>
</evidence>
<dbReference type="RefSeq" id="WP_379956356.1">
    <property type="nucleotide sequence ID" value="NZ_JAUYVI010000004.1"/>
</dbReference>
<keyword evidence="1" id="KW-0812">Transmembrane</keyword>
<gene>
    <name evidence="3" type="ORF">Q8A70_14415</name>
</gene>
<proteinExistence type="predicted"/>
<keyword evidence="1" id="KW-1133">Transmembrane helix</keyword>
<organism evidence="3 4">
    <name type="scientific">Dongia sedimenti</name>
    <dbReference type="NCBI Taxonomy" id="3064282"/>
    <lineage>
        <taxon>Bacteria</taxon>
        <taxon>Pseudomonadati</taxon>
        <taxon>Pseudomonadota</taxon>
        <taxon>Alphaproteobacteria</taxon>
        <taxon>Rhodospirillales</taxon>
        <taxon>Dongiaceae</taxon>
        <taxon>Dongia</taxon>
    </lineage>
</organism>
<dbReference type="EMBL" id="JAUYVI010000004">
    <property type="protein sequence ID" value="MDQ7248875.1"/>
    <property type="molecule type" value="Genomic_DNA"/>
</dbReference>
<evidence type="ECO:0008006" key="5">
    <source>
        <dbReference type="Google" id="ProtNLM"/>
    </source>
</evidence>
<feature type="chain" id="PRO_5047100343" description="Secreted protein" evidence="2">
    <location>
        <begin position="30"/>
        <end position="224"/>
    </location>
</feature>
<name>A0ABU0YMD5_9PROT</name>
<keyword evidence="4" id="KW-1185">Reference proteome</keyword>
<evidence type="ECO:0000256" key="2">
    <source>
        <dbReference type="SAM" id="SignalP"/>
    </source>
</evidence>
<evidence type="ECO:0000313" key="4">
    <source>
        <dbReference type="Proteomes" id="UP001230156"/>
    </source>
</evidence>
<protein>
    <recommendedName>
        <fullName evidence="5">Secreted protein</fullName>
    </recommendedName>
</protein>
<feature type="signal peptide" evidence="2">
    <location>
        <begin position="1"/>
        <end position="29"/>
    </location>
</feature>
<keyword evidence="1" id="KW-0472">Membrane</keyword>